<organism evidence="1 2">
    <name type="scientific">Schistosoma margrebowiei</name>
    <dbReference type="NCBI Taxonomy" id="48269"/>
    <lineage>
        <taxon>Eukaryota</taxon>
        <taxon>Metazoa</taxon>
        <taxon>Spiralia</taxon>
        <taxon>Lophotrochozoa</taxon>
        <taxon>Platyhelminthes</taxon>
        <taxon>Trematoda</taxon>
        <taxon>Digenea</taxon>
        <taxon>Strigeidida</taxon>
        <taxon>Schistosomatoidea</taxon>
        <taxon>Schistosomatidae</taxon>
        <taxon>Schistosoma</taxon>
    </lineage>
</organism>
<accession>A0A3P8BVJ6</accession>
<proteinExistence type="predicted"/>
<gene>
    <name evidence="1" type="ORF">SMRZ_LOCUS14060</name>
</gene>
<dbReference type="AlphaFoldDB" id="A0A3P8BVJ6"/>
<protein>
    <submittedName>
        <fullName evidence="1">Uncharacterized protein</fullName>
    </submittedName>
</protein>
<dbReference type="EMBL" id="UZAI01012431">
    <property type="protein sequence ID" value="VDP10094.1"/>
    <property type="molecule type" value="Genomic_DNA"/>
</dbReference>
<reference evidence="1 2" key="1">
    <citation type="submission" date="2018-11" db="EMBL/GenBank/DDBJ databases">
        <authorList>
            <consortium name="Pathogen Informatics"/>
        </authorList>
    </citation>
    <scope>NUCLEOTIDE SEQUENCE [LARGE SCALE GENOMIC DNA]</scope>
    <source>
        <strain evidence="1 2">Zambia</strain>
    </source>
</reference>
<sequence>MLIGQPILRFGEMPVFTDSILYPGQNRRLQSTTHETFVEKPVCFFSSFFFFIDCIIS</sequence>
<keyword evidence="2" id="KW-1185">Reference proteome</keyword>
<evidence type="ECO:0000313" key="1">
    <source>
        <dbReference type="EMBL" id="VDP10094.1"/>
    </source>
</evidence>
<name>A0A3P8BVJ6_9TREM</name>
<dbReference type="Proteomes" id="UP000277204">
    <property type="component" value="Unassembled WGS sequence"/>
</dbReference>
<evidence type="ECO:0000313" key="2">
    <source>
        <dbReference type="Proteomes" id="UP000277204"/>
    </source>
</evidence>